<feature type="region of interest" description="Disordered" evidence="1">
    <location>
        <begin position="1"/>
        <end position="41"/>
    </location>
</feature>
<evidence type="ECO:0000313" key="2">
    <source>
        <dbReference type="EMBL" id="KAG2630203.1"/>
    </source>
</evidence>
<sequence>MGLGLAPHDPPAAGLAPTAPVAPQPPPQPPRGERPGRGGAAWACPSRCKAGRGGAAGVPLSARSMYCDAPSSPFPSAVACSPAASQGRLTAAGQHAAVISGPPRQREQPASDLVADEVDDEPP</sequence>
<name>A0A8T0VBL6_PANVG</name>
<evidence type="ECO:0000313" key="3">
    <source>
        <dbReference type="Proteomes" id="UP000823388"/>
    </source>
</evidence>
<evidence type="ECO:0000256" key="1">
    <source>
        <dbReference type="SAM" id="MobiDB-lite"/>
    </source>
</evidence>
<gene>
    <name evidence="2" type="ORF">PVAP13_3KG497601</name>
</gene>
<organism evidence="2 3">
    <name type="scientific">Panicum virgatum</name>
    <name type="common">Blackwell switchgrass</name>
    <dbReference type="NCBI Taxonomy" id="38727"/>
    <lineage>
        <taxon>Eukaryota</taxon>
        <taxon>Viridiplantae</taxon>
        <taxon>Streptophyta</taxon>
        <taxon>Embryophyta</taxon>
        <taxon>Tracheophyta</taxon>
        <taxon>Spermatophyta</taxon>
        <taxon>Magnoliopsida</taxon>
        <taxon>Liliopsida</taxon>
        <taxon>Poales</taxon>
        <taxon>Poaceae</taxon>
        <taxon>PACMAD clade</taxon>
        <taxon>Panicoideae</taxon>
        <taxon>Panicodae</taxon>
        <taxon>Paniceae</taxon>
        <taxon>Panicinae</taxon>
        <taxon>Panicum</taxon>
        <taxon>Panicum sect. Hiantes</taxon>
    </lineage>
</organism>
<protein>
    <submittedName>
        <fullName evidence="2">Uncharacterized protein</fullName>
    </submittedName>
</protein>
<dbReference type="EMBL" id="CM029041">
    <property type="protein sequence ID" value="KAG2630203.1"/>
    <property type="molecule type" value="Genomic_DNA"/>
</dbReference>
<dbReference type="Proteomes" id="UP000823388">
    <property type="component" value="Chromosome 3K"/>
</dbReference>
<reference evidence="2" key="1">
    <citation type="submission" date="2020-05" db="EMBL/GenBank/DDBJ databases">
        <title>WGS assembly of Panicum virgatum.</title>
        <authorList>
            <person name="Lovell J.T."/>
            <person name="Jenkins J."/>
            <person name="Shu S."/>
            <person name="Juenger T.E."/>
            <person name="Schmutz J."/>
        </authorList>
    </citation>
    <scope>NUCLEOTIDE SEQUENCE</scope>
    <source>
        <strain evidence="2">AP13</strain>
    </source>
</reference>
<feature type="compositionally biased region" description="Acidic residues" evidence="1">
    <location>
        <begin position="114"/>
        <end position="123"/>
    </location>
</feature>
<dbReference type="AlphaFoldDB" id="A0A8T0VBL6"/>
<feature type="compositionally biased region" description="Pro residues" evidence="1">
    <location>
        <begin position="20"/>
        <end position="30"/>
    </location>
</feature>
<feature type="region of interest" description="Disordered" evidence="1">
    <location>
        <begin position="84"/>
        <end position="123"/>
    </location>
</feature>
<comment type="caution">
    <text evidence="2">The sequence shown here is derived from an EMBL/GenBank/DDBJ whole genome shotgun (WGS) entry which is preliminary data.</text>
</comment>
<accession>A0A8T0VBL6</accession>
<keyword evidence="3" id="KW-1185">Reference proteome</keyword>
<proteinExistence type="predicted"/>